<keyword evidence="2" id="KW-0805">Transcription regulation</keyword>
<protein>
    <submittedName>
        <fullName evidence="6">LysR family transcriptional regulator</fullName>
    </submittedName>
</protein>
<evidence type="ECO:0000259" key="5">
    <source>
        <dbReference type="PROSITE" id="PS50931"/>
    </source>
</evidence>
<dbReference type="GO" id="GO:0003700">
    <property type="term" value="F:DNA-binding transcription factor activity"/>
    <property type="evidence" value="ECO:0007669"/>
    <property type="project" value="InterPro"/>
</dbReference>
<dbReference type="GO" id="GO:0000976">
    <property type="term" value="F:transcription cis-regulatory region binding"/>
    <property type="evidence" value="ECO:0007669"/>
    <property type="project" value="TreeGrafter"/>
</dbReference>
<dbReference type="InterPro" id="IPR005119">
    <property type="entry name" value="LysR_subst-bd"/>
</dbReference>
<dbReference type="Gene3D" id="1.10.10.10">
    <property type="entry name" value="Winged helix-like DNA-binding domain superfamily/Winged helix DNA-binding domain"/>
    <property type="match status" value="1"/>
</dbReference>
<evidence type="ECO:0000256" key="4">
    <source>
        <dbReference type="ARBA" id="ARBA00023163"/>
    </source>
</evidence>
<dbReference type="Pfam" id="PF00126">
    <property type="entry name" value="HTH_1"/>
    <property type="match status" value="1"/>
</dbReference>
<dbReference type="SUPFAM" id="SSF53850">
    <property type="entry name" value="Periplasmic binding protein-like II"/>
    <property type="match status" value="1"/>
</dbReference>
<dbReference type="EMBL" id="JACDTY010000019">
    <property type="protein sequence ID" value="MBA1144054.1"/>
    <property type="molecule type" value="Genomic_DNA"/>
</dbReference>
<comment type="similarity">
    <text evidence="1">Belongs to the LysR transcriptional regulatory family.</text>
</comment>
<evidence type="ECO:0000256" key="2">
    <source>
        <dbReference type="ARBA" id="ARBA00023015"/>
    </source>
</evidence>
<dbReference type="InterPro" id="IPR036390">
    <property type="entry name" value="WH_DNA-bd_sf"/>
</dbReference>
<dbReference type="RefSeq" id="WP_181061011.1">
    <property type="nucleotide sequence ID" value="NZ_JACDTY010000019.1"/>
</dbReference>
<keyword evidence="3" id="KW-0238">DNA-binding</keyword>
<dbReference type="Proteomes" id="UP000558284">
    <property type="component" value="Unassembled WGS sequence"/>
</dbReference>
<dbReference type="AlphaFoldDB" id="A0A838BEV4"/>
<keyword evidence="4" id="KW-0804">Transcription</keyword>
<accession>A0A838BEV4</accession>
<dbReference type="PRINTS" id="PR00039">
    <property type="entry name" value="HTHLYSR"/>
</dbReference>
<dbReference type="CDD" id="cd05466">
    <property type="entry name" value="PBP2_LTTR_substrate"/>
    <property type="match status" value="1"/>
</dbReference>
<evidence type="ECO:0000313" key="7">
    <source>
        <dbReference type="Proteomes" id="UP000558284"/>
    </source>
</evidence>
<dbReference type="InterPro" id="IPR036388">
    <property type="entry name" value="WH-like_DNA-bd_sf"/>
</dbReference>
<evidence type="ECO:0000256" key="3">
    <source>
        <dbReference type="ARBA" id="ARBA00023125"/>
    </source>
</evidence>
<gene>
    <name evidence="6" type="ORF">H0241_27990</name>
</gene>
<dbReference type="Gene3D" id="3.40.190.290">
    <property type="match status" value="1"/>
</dbReference>
<comment type="caution">
    <text evidence="6">The sequence shown here is derived from an EMBL/GenBank/DDBJ whole genome shotgun (WGS) entry which is preliminary data.</text>
</comment>
<name>A0A838BEV4_9HYPH</name>
<dbReference type="FunFam" id="1.10.10.10:FF:000001">
    <property type="entry name" value="LysR family transcriptional regulator"/>
    <property type="match status" value="1"/>
</dbReference>
<dbReference type="InterPro" id="IPR000847">
    <property type="entry name" value="LysR_HTH_N"/>
</dbReference>
<keyword evidence="7" id="KW-1185">Reference proteome</keyword>
<reference evidence="6 7" key="1">
    <citation type="submission" date="2020-07" db="EMBL/GenBank/DDBJ databases">
        <title>Definition of the novel symbiovar canariense within Mesorhizobium novociceri, a new species of genus Mesorhizobium nodulating Cicer canariense in the Caldera de Taburiente National Park (La Palma, Canary Islands).</title>
        <authorList>
            <person name="Leon-Barrios M."/>
            <person name="Perez-Yepez J."/>
            <person name="Flores-Felix J.D."/>
            <person name="Ramirez-Baena M.H."/>
            <person name="Pulido-Suarez L."/>
            <person name="Igual J.M."/>
            <person name="Velazquez E."/>
            <person name="Peix A."/>
        </authorList>
    </citation>
    <scope>NUCLEOTIDE SEQUENCE [LARGE SCALE GENOMIC DNA]</scope>
    <source>
        <strain evidence="6 7">CCANP35</strain>
    </source>
</reference>
<evidence type="ECO:0000313" key="6">
    <source>
        <dbReference type="EMBL" id="MBA1144054.1"/>
    </source>
</evidence>
<evidence type="ECO:0000256" key="1">
    <source>
        <dbReference type="ARBA" id="ARBA00009437"/>
    </source>
</evidence>
<dbReference type="PROSITE" id="PS50931">
    <property type="entry name" value="HTH_LYSR"/>
    <property type="match status" value="1"/>
</dbReference>
<dbReference type="Pfam" id="PF03466">
    <property type="entry name" value="LysR_substrate"/>
    <property type="match status" value="1"/>
</dbReference>
<dbReference type="PANTHER" id="PTHR30126">
    <property type="entry name" value="HTH-TYPE TRANSCRIPTIONAL REGULATOR"/>
    <property type="match status" value="1"/>
</dbReference>
<dbReference type="SUPFAM" id="SSF46785">
    <property type="entry name" value="Winged helix' DNA-binding domain"/>
    <property type="match status" value="1"/>
</dbReference>
<sequence>MHPRLLKTFLAVARHRNITRASREVHLAQSSVSDQIQSLESELGGALFIRSRDGLDLTAAGEALKPYAEEILQLTEEARIAVEATTGTTAATVTVGALETIAAVKLPQWLAAFRVDHPEIGLRLKIAGSDALLRQVEESEIDVAFCFDKGGLDERLARRTISTEPLVLVASADDAAVLRQNDLAALAAMRFVVTETGCVYRHLFDTAFAETGVAAPRLAAEVGSIGAIAGMVASGVGMGLVPRLAVAEALDRGEIVELPWPGSARTASLVMIWRRRRVQPPALKLLLAAASETFASLRSAGDHPRHAEPSLS</sequence>
<organism evidence="6 7">
    <name type="scientific">Mesorhizobium neociceri</name>
    <dbReference type="NCBI Taxonomy" id="1307853"/>
    <lineage>
        <taxon>Bacteria</taxon>
        <taxon>Pseudomonadati</taxon>
        <taxon>Pseudomonadota</taxon>
        <taxon>Alphaproteobacteria</taxon>
        <taxon>Hyphomicrobiales</taxon>
        <taxon>Phyllobacteriaceae</taxon>
        <taxon>Mesorhizobium</taxon>
    </lineage>
</organism>
<dbReference type="PANTHER" id="PTHR30126:SF39">
    <property type="entry name" value="HTH-TYPE TRANSCRIPTIONAL REGULATOR CYSL"/>
    <property type="match status" value="1"/>
</dbReference>
<proteinExistence type="inferred from homology"/>
<feature type="domain" description="HTH lysR-type" evidence="5">
    <location>
        <begin position="1"/>
        <end position="58"/>
    </location>
</feature>